<dbReference type="Pfam" id="PF01584">
    <property type="entry name" value="CheW"/>
    <property type="match status" value="3"/>
</dbReference>
<dbReference type="SUPFAM" id="SSF50341">
    <property type="entry name" value="CheW-like"/>
    <property type="match status" value="3"/>
</dbReference>
<dbReference type="InterPro" id="IPR039315">
    <property type="entry name" value="CheW"/>
</dbReference>
<dbReference type="Gene3D" id="2.30.30.40">
    <property type="entry name" value="SH3 Domains"/>
    <property type="match status" value="3"/>
</dbReference>
<dbReference type="InParanoid" id="A0A140L9U9"/>
<feature type="domain" description="CheW-like" evidence="1">
    <location>
        <begin position="355"/>
        <end position="498"/>
    </location>
</feature>
<dbReference type="InterPro" id="IPR036061">
    <property type="entry name" value="CheW-like_dom_sf"/>
</dbReference>
<protein>
    <submittedName>
        <fullName evidence="2">Chemotaxis protein CheW</fullName>
    </submittedName>
</protein>
<dbReference type="GO" id="GO:0006935">
    <property type="term" value="P:chemotaxis"/>
    <property type="evidence" value="ECO:0007669"/>
    <property type="project" value="InterPro"/>
</dbReference>
<accession>A0A140L9U9</accession>
<dbReference type="InterPro" id="IPR002545">
    <property type="entry name" value="CheW-lke_dom"/>
</dbReference>
<dbReference type="PATRIC" id="fig|520764.3.peg.1262"/>
<organism evidence="2 3">
    <name type="scientific">Fervidicola ferrireducens</name>
    <dbReference type="NCBI Taxonomy" id="520764"/>
    <lineage>
        <taxon>Bacteria</taxon>
        <taxon>Bacillati</taxon>
        <taxon>Bacillota</taxon>
        <taxon>Clostridia</taxon>
        <taxon>Thermosediminibacterales</taxon>
        <taxon>Thermosediminibacteraceae</taxon>
        <taxon>Fervidicola</taxon>
    </lineage>
</organism>
<proteinExistence type="predicted"/>
<dbReference type="EMBL" id="LOED01000012">
    <property type="protein sequence ID" value="KXG77324.1"/>
    <property type="molecule type" value="Genomic_DNA"/>
</dbReference>
<dbReference type="AlphaFoldDB" id="A0A140L9U9"/>
<dbReference type="PANTHER" id="PTHR22617">
    <property type="entry name" value="CHEMOTAXIS SENSOR HISTIDINE KINASE-RELATED"/>
    <property type="match status" value="1"/>
</dbReference>
<gene>
    <name evidence="2" type="primary">cheW_3</name>
    <name evidence="2" type="ORF">AN618_12210</name>
</gene>
<evidence type="ECO:0000313" key="3">
    <source>
        <dbReference type="Proteomes" id="UP000070427"/>
    </source>
</evidence>
<dbReference type="GO" id="GO:0007165">
    <property type="term" value="P:signal transduction"/>
    <property type="evidence" value="ECO:0007669"/>
    <property type="project" value="InterPro"/>
</dbReference>
<comment type="caution">
    <text evidence="2">The sequence shown here is derived from an EMBL/GenBank/DDBJ whole genome shotgun (WGS) entry which is preliminary data.</text>
</comment>
<dbReference type="OrthoDB" id="9794382at2"/>
<keyword evidence="3" id="KW-1185">Reference proteome</keyword>
<dbReference type="SMART" id="SM00260">
    <property type="entry name" value="CheW"/>
    <property type="match status" value="3"/>
</dbReference>
<dbReference type="Gene3D" id="2.40.50.180">
    <property type="entry name" value="CheA-289, Domain 4"/>
    <property type="match status" value="3"/>
</dbReference>
<sequence>MEPVTTIERSIENSNQYITFYLGDEMYGVAIKYLQEIIRVPEVVKVPRVPQYIRGLANLRGTILTIVDCRLRLGLAKAEDTEASRVIVLTADDKRLGYVVDRVAGVISIRRDEVEEISGEETAVDFLEGVARIEDGEKLVMLLDARRLIKSWDGEASQKLVNTINHTRINEDNKKSMDTTSEEQLQLISFKIGNEEYGIEVANVQEIVRVSEEINEVPNTPPYILGIISLRNRILPIVSMRRLFHMEECAFDERSRIIVTHVKEEDCSYTVGFRVDVVSEVLRIARTSIDPVPPLLKGKGIEEISGICKLDGGRRLVYVLDPKKMFSHGLKESADILRSRGDNGEMEVIDEKDEEEQIVSFVVDGMECAFSIEDVREIIRLTDILAVPKAPDFVEGVINLRGIIVPVIDLRKKFGLKKVERDEHNRIVIVEISGRRTGLIVDSVKEVLKVKRSKIESTPEILVEEIEQRFIRGIAKFDGANRMIILLSAEEVLSGKEKKELMEIDKIEQGE</sequence>
<feature type="domain" description="CheW-like" evidence="1">
    <location>
        <begin position="184"/>
        <end position="331"/>
    </location>
</feature>
<dbReference type="RefSeq" id="WP_066353173.1">
    <property type="nucleotide sequence ID" value="NZ_LOED01000012.1"/>
</dbReference>
<dbReference type="PROSITE" id="PS50851">
    <property type="entry name" value="CHEW"/>
    <property type="match status" value="3"/>
</dbReference>
<evidence type="ECO:0000313" key="2">
    <source>
        <dbReference type="EMBL" id="KXG77324.1"/>
    </source>
</evidence>
<name>A0A140L9U9_9FIRM</name>
<dbReference type="Proteomes" id="UP000070427">
    <property type="component" value="Unassembled WGS sequence"/>
</dbReference>
<dbReference type="STRING" id="520764.AN618_12210"/>
<dbReference type="GO" id="GO:0005829">
    <property type="term" value="C:cytosol"/>
    <property type="evidence" value="ECO:0007669"/>
    <property type="project" value="TreeGrafter"/>
</dbReference>
<evidence type="ECO:0000259" key="1">
    <source>
        <dbReference type="PROSITE" id="PS50851"/>
    </source>
</evidence>
<feature type="domain" description="CheW-like" evidence="1">
    <location>
        <begin position="14"/>
        <end position="154"/>
    </location>
</feature>
<reference evidence="2 3" key="1">
    <citation type="submission" date="2015-12" db="EMBL/GenBank/DDBJ databases">
        <title>Draft genome sequnece of Fervidicola ferrireducens strain Y170.</title>
        <authorList>
            <person name="Patel B.K."/>
        </authorList>
    </citation>
    <scope>NUCLEOTIDE SEQUENCE [LARGE SCALE GENOMIC DNA]</scope>
    <source>
        <strain evidence="2 3">Y170</strain>
    </source>
</reference>
<dbReference type="PANTHER" id="PTHR22617:SF23">
    <property type="entry name" value="CHEMOTAXIS PROTEIN CHEW"/>
    <property type="match status" value="1"/>
</dbReference>